<keyword evidence="3" id="KW-0812">Transmembrane</keyword>
<dbReference type="AlphaFoldDB" id="A0A8S1AU63"/>
<keyword evidence="3" id="KW-0472">Membrane</keyword>
<dbReference type="EMBL" id="CADEBC010000535">
    <property type="protein sequence ID" value="CAB3248597.1"/>
    <property type="molecule type" value="Genomic_DNA"/>
</dbReference>
<feature type="compositionally biased region" description="Low complexity" evidence="2">
    <location>
        <begin position="38"/>
        <end position="49"/>
    </location>
</feature>
<evidence type="ECO:0000313" key="7">
    <source>
        <dbReference type="Proteomes" id="UP000494106"/>
    </source>
</evidence>
<evidence type="ECO:0000256" key="1">
    <source>
        <dbReference type="ARBA" id="ARBA00023180"/>
    </source>
</evidence>
<dbReference type="PANTHER" id="PTHR11559">
    <property type="entry name" value="CARBOXYLESTERASE"/>
    <property type="match status" value="1"/>
</dbReference>
<dbReference type="InterPro" id="IPR029058">
    <property type="entry name" value="AB_hydrolase_fold"/>
</dbReference>
<dbReference type="SUPFAM" id="SSF53474">
    <property type="entry name" value="alpha/beta-Hydrolases"/>
    <property type="match status" value="1"/>
</dbReference>
<keyword evidence="1" id="KW-0325">Glycoprotein</keyword>
<feature type="region of interest" description="Disordered" evidence="2">
    <location>
        <begin position="24"/>
        <end position="81"/>
    </location>
</feature>
<gene>
    <name evidence="6" type="ORF">APLA_LOCUS11783</name>
</gene>
<proteinExistence type="predicted"/>
<evidence type="ECO:0000313" key="6">
    <source>
        <dbReference type="EMBL" id="CAB3248597.1"/>
    </source>
</evidence>
<feature type="domain" description="Carboxylesterase type B" evidence="5">
    <location>
        <begin position="79"/>
        <end position="569"/>
    </location>
</feature>
<dbReference type="InterPro" id="IPR050309">
    <property type="entry name" value="Type-B_Carboxylest/Lipase"/>
</dbReference>
<keyword evidence="3" id="KW-1133">Transmembrane helix</keyword>
<comment type="caution">
    <text evidence="6">The sequence shown here is derived from an EMBL/GenBank/DDBJ whole genome shotgun (WGS) entry which is preliminary data.</text>
</comment>
<keyword evidence="7" id="KW-1185">Reference proteome</keyword>
<evidence type="ECO:0000256" key="4">
    <source>
        <dbReference type="SAM" id="SignalP"/>
    </source>
</evidence>
<organism evidence="6 7">
    <name type="scientific">Arctia plantaginis</name>
    <name type="common">Wood tiger moth</name>
    <name type="synonym">Phalaena plantaginis</name>
    <dbReference type="NCBI Taxonomy" id="874455"/>
    <lineage>
        <taxon>Eukaryota</taxon>
        <taxon>Metazoa</taxon>
        <taxon>Ecdysozoa</taxon>
        <taxon>Arthropoda</taxon>
        <taxon>Hexapoda</taxon>
        <taxon>Insecta</taxon>
        <taxon>Pterygota</taxon>
        <taxon>Neoptera</taxon>
        <taxon>Endopterygota</taxon>
        <taxon>Lepidoptera</taxon>
        <taxon>Glossata</taxon>
        <taxon>Ditrysia</taxon>
        <taxon>Noctuoidea</taxon>
        <taxon>Erebidae</taxon>
        <taxon>Arctiinae</taxon>
        <taxon>Arctia</taxon>
    </lineage>
</organism>
<accession>A0A8S1AU63</accession>
<dbReference type="Gene3D" id="3.40.50.1820">
    <property type="entry name" value="alpha/beta hydrolase"/>
    <property type="match status" value="1"/>
</dbReference>
<evidence type="ECO:0000256" key="3">
    <source>
        <dbReference type="SAM" id="Phobius"/>
    </source>
</evidence>
<dbReference type="Pfam" id="PF00135">
    <property type="entry name" value="COesterase"/>
    <property type="match status" value="1"/>
</dbReference>
<evidence type="ECO:0000256" key="2">
    <source>
        <dbReference type="SAM" id="MobiDB-lite"/>
    </source>
</evidence>
<reference evidence="6 7" key="1">
    <citation type="submission" date="2020-04" db="EMBL/GenBank/DDBJ databases">
        <authorList>
            <person name="Wallbank WR R."/>
            <person name="Pardo Diaz C."/>
            <person name="Kozak K."/>
            <person name="Martin S."/>
            <person name="Jiggins C."/>
            <person name="Moest M."/>
            <person name="Warren A I."/>
            <person name="Byers J.R.P. K."/>
            <person name="Montejo-Kovacevich G."/>
            <person name="Yen C E."/>
        </authorList>
    </citation>
    <scope>NUCLEOTIDE SEQUENCE [LARGE SCALE GENOMIC DNA]</scope>
</reference>
<dbReference type="OrthoDB" id="408631at2759"/>
<dbReference type="Proteomes" id="UP000494106">
    <property type="component" value="Unassembled WGS sequence"/>
</dbReference>
<feature type="chain" id="PRO_5035868940" description="Carboxylesterase type B domain-containing protein" evidence="4">
    <location>
        <begin position="20"/>
        <end position="612"/>
    </location>
</feature>
<feature type="compositionally biased region" description="Basic and acidic residues" evidence="2">
    <location>
        <begin position="64"/>
        <end position="73"/>
    </location>
</feature>
<keyword evidence="4" id="KW-0732">Signal</keyword>
<feature type="transmembrane region" description="Helical" evidence="3">
    <location>
        <begin position="589"/>
        <end position="611"/>
    </location>
</feature>
<feature type="compositionally biased region" description="Acidic residues" evidence="2">
    <location>
        <begin position="27"/>
        <end position="36"/>
    </location>
</feature>
<dbReference type="InterPro" id="IPR002018">
    <property type="entry name" value="CarbesteraseB"/>
</dbReference>
<protein>
    <recommendedName>
        <fullName evidence="5">Carboxylesterase type B domain-containing protein</fullName>
    </recommendedName>
</protein>
<evidence type="ECO:0000259" key="5">
    <source>
        <dbReference type="Pfam" id="PF00135"/>
    </source>
</evidence>
<name>A0A8S1AU63_ARCPL</name>
<sequence length="612" mass="68079">MWWQKSLWLAAMLIAATFANIMKSPDDETSTDDNDLVSDITSTMSTDGTDSTDRESDSTTESTVSKEPERDPDNISDNLTVPTNSGLVQGFQWQENENIIGYYDIPYGTFIHPFQSAIAAEKWQSIHEVQEHEKRCPQLENEEYVGDTDCLTLSIFKPLNAENASVLFHIHAENFDSGSGDPSIYGPDYLVTKEIILVLPNYRLGPLGFLCMQNETAPGNMALKDLSLALNWTRDNIKAFGGDPNNIAVSGEGQSGALAGLLALYPMSKENVKKVITESGSLLAYWALDRDPTTTAANFLERLTEINNVSAENLSLENLNMSTILTAAKDIEFRPCVETVDENPFMTTTPYATLSNNKIDISFLIGSTMFAGAHQAIYQTDSSIAKLNEDSTHLLPNDLQFSSSSLKQETGQRVKMHYFGEEIIQLSDRHNLSLCFTDIRYLGPSIRTARRLVAAGATVFFYEFAFAGQLNRVLDSIGNPVGGAVRGDIIGYLFTQDGVPCKEELIAECKIVGNLTEMLTNFLNSGSPSTDAVTWNKLEKVKELEEEWLLIDTDIKMQKGLHPNRLALWTEIYEDHFIERNGSRDISPVAYIIIVFQCLFFLTFCTTVSHIV</sequence>
<feature type="signal peptide" evidence="4">
    <location>
        <begin position="1"/>
        <end position="19"/>
    </location>
</feature>